<sequence>MKLLIVRHGDPDYTIDSLTEKGWREAEFLSERLTKLEIRDFYVSPLGRAKDTASPTLKKMNRTATECDWLREFDVLIDRPDVTDKKIIPWDWLPQDWTRDERFYQYDHWFENERMLASDLKGHYDYVTGKLDELLAKHGYVRDGHCYKVVESNEDTLVFFCHFGLECVLLSHLLNISPMVLWHGVCAAPSSVTTLNTEERREGIAAFRMSAFGDISHLYVHDEVPAFAARFCETYGNTAERHD</sequence>
<evidence type="ECO:0000313" key="2">
    <source>
        <dbReference type="Proteomes" id="UP000649826"/>
    </source>
</evidence>
<organism evidence="1 2">
    <name type="scientific">Blautia difficilis</name>
    <dbReference type="NCBI Taxonomy" id="2763027"/>
    <lineage>
        <taxon>Bacteria</taxon>
        <taxon>Bacillati</taxon>
        <taxon>Bacillota</taxon>
        <taxon>Clostridia</taxon>
        <taxon>Lachnospirales</taxon>
        <taxon>Lachnospiraceae</taxon>
        <taxon>Blautia</taxon>
    </lineage>
</organism>
<dbReference type="CDD" id="cd07067">
    <property type="entry name" value="HP_PGM_like"/>
    <property type="match status" value="1"/>
</dbReference>
<accession>A0ABR7IH47</accession>
<protein>
    <submittedName>
        <fullName evidence="1">Histidine phosphatase family protein</fullName>
    </submittedName>
</protein>
<dbReference type="EMBL" id="JACOQG010000007">
    <property type="protein sequence ID" value="MBC5779333.1"/>
    <property type="molecule type" value="Genomic_DNA"/>
</dbReference>
<dbReference type="InterPro" id="IPR029033">
    <property type="entry name" value="His_PPase_superfam"/>
</dbReference>
<dbReference type="Pfam" id="PF00300">
    <property type="entry name" value="His_Phos_1"/>
    <property type="match status" value="1"/>
</dbReference>
<dbReference type="SUPFAM" id="SSF53254">
    <property type="entry name" value="Phosphoglycerate mutase-like"/>
    <property type="match status" value="1"/>
</dbReference>
<comment type="caution">
    <text evidence="1">The sequence shown here is derived from an EMBL/GenBank/DDBJ whole genome shotgun (WGS) entry which is preliminary data.</text>
</comment>
<name>A0ABR7IH47_9FIRM</name>
<reference evidence="1 2" key="1">
    <citation type="submission" date="2020-08" db="EMBL/GenBank/DDBJ databases">
        <title>Genome public.</title>
        <authorList>
            <person name="Liu C."/>
            <person name="Sun Q."/>
        </authorList>
    </citation>
    <scope>NUCLEOTIDE SEQUENCE [LARGE SCALE GENOMIC DNA]</scope>
    <source>
        <strain evidence="1 2">M29</strain>
    </source>
</reference>
<proteinExistence type="predicted"/>
<dbReference type="RefSeq" id="WP_019160451.1">
    <property type="nucleotide sequence ID" value="NZ_JACOQG010000007.1"/>
</dbReference>
<dbReference type="InterPro" id="IPR013078">
    <property type="entry name" value="His_Pase_superF_clade-1"/>
</dbReference>
<dbReference type="Gene3D" id="3.40.50.1240">
    <property type="entry name" value="Phosphoglycerate mutase-like"/>
    <property type="match status" value="1"/>
</dbReference>
<keyword evidence="2" id="KW-1185">Reference proteome</keyword>
<dbReference type="Proteomes" id="UP000649826">
    <property type="component" value="Unassembled WGS sequence"/>
</dbReference>
<evidence type="ECO:0000313" key="1">
    <source>
        <dbReference type="EMBL" id="MBC5779333.1"/>
    </source>
</evidence>
<gene>
    <name evidence="1" type="ORF">H8Z82_06615</name>
</gene>
<dbReference type="SMART" id="SM00855">
    <property type="entry name" value="PGAM"/>
    <property type="match status" value="1"/>
</dbReference>